<keyword evidence="8" id="KW-1278">Translocase</keyword>
<dbReference type="PANTHER" id="PTHR43520">
    <property type="entry name" value="ATP7, ISOFORM B"/>
    <property type="match status" value="1"/>
</dbReference>
<dbReference type="GO" id="GO:0016887">
    <property type="term" value="F:ATP hydrolysis activity"/>
    <property type="evidence" value="ECO:0007669"/>
    <property type="project" value="InterPro"/>
</dbReference>
<keyword evidence="11 13" id="KW-0472">Membrane</keyword>
<dbReference type="Gene3D" id="3.40.1110.10">
    <property type="entry name" value="Calcium-transporting ATPase, cytoplasmic domain N"/>
    <property type="match status" value="2"/>
</dbReference>
<organism evidence="14 15">
    <name type="scientific">Selenomonas ruminantium</name>
    <dbReference type="NCBI Taxonomy" id="971"/>
    <lineage>
        <taxon>Bacteria</taxon>
        <taxon>Bacillati</taxon>
        <taxon>Bacillota</taxon>
        <taxon>Negativicutes</taxon>
        <taxon>Selenomonadales</taxon>
        <taxon>Selenomonadaceae</taxon>
        <taxon>Selenomonas</taxon>
    </lineage>
</organism>
<dbReference type="AlphaFoldDB" id="A0A1H3YHF9"/>
<sequence>MAAIGNATRHGFLVREGDALERLAQVSKVAFDKTGTLTEGHPQVMAVKSLGNWTEIEIFRYGAAVEALSEHPLGKAVVKSYQQKKGASLPETRDFVMVPGRGVQAQVQGKEILAGNLPFMQEKNVSNQEALAAMAEEYTGRGCTVIYLAADRQGLGIMALSDTLRPQAANVIAGLQDAKAEAVLLTGDQQSAARKTAQQVNLLEFHAQLLPEDKLAYIRHQQESKQPVCMIGDGINDAPALKAAQVGIAMGGVGSDIAVEAADIALIHDDIQELPHLLHLARRMMRTIKKNLVFAMTLNFVAIFLAMAGLLNPVVGALVHNAGSVRVIVNSAFLLNWE</sequence>
<dbReference type="InterPro" id="IPR023299">
    <property type="entry name" value="ATPase_P-typ_cyto_dom_N"/>
</dbReference>
<dbReference type="EMBL" id="FNQG01000008">
    <property type="protein sequence ID" value="SEA10302.1"/>
    <property type="molecule type" value="Genomic_DNA"/>
</dbReference>
<feature type="transmembrane region" description="Helical" evidence="13">
    <location>
        <begin position="292"/>
        <end position="311"/>
    </location>
</feature>
<keyword evidence="10" id="KW-0186">Copper</keyword>
<comment type="similarity">
    <text evidence="2 13">Belongs to the cation transport ATPase (P-type) (TC 3.A.3) family. Type IB subfamily.</text>
</comment>
<evidence type="ECO:0000256" key="1">
    <source>
        <dbReference type="ARBA" id="ARBA00004141"/>
    </source>
</evidence>
<keyword evidence="5 13" id="KW-0547">Nucleotide-binding</keyword>
<proteinExistence type="inferred from homology"/>
<keyword evidence="6" id="KW-0406">Ion transport</keyword>
<evidence type="ECO:0000256" key="4">
    <source>
        <dbReference type="ARBA" id="ARBA00022692"/>
    </source>
</evidence>
<evidence type="ECO:0000256" key="13">
    <source>
        <dbReference type="RuleBase" id="RU362081"/>
    </source>
</evidence>
<evidence type="ECO:0000256" key="5">
    <source>
        <dbReference type="ARBA" id="ARBA00022741"/>
    </source>
</evidence>
<evidence type="ECO:0000313" key="14">
    <source>
        <dbReference type="EMBL" id="SEA10302.1"/>
    </source>
</evidence>
<keyword evidence="6" id="KW-0187">Copper transport</keyword>
<keyword evidence="7 13" id="KW-0067">ATP-binding</keyword>
<evidence type="ECO:0000313" key="15">
    <source>
        <dbReference type="Proteomes" id="UP000183469"/>
    </source>
</evidence>
<accession>A0A1H3YHF9</accession>
<dbReference type="RefSeq" id="WP_256202843.1">
    <property type="nucleotide sequence ID" value="NZ_FNQG01000008.1"/>
</dbReference>
<dbReference type="Proteomes" id="UP000183469">
    <property type="component" value="Unassembled WGS sequence"/>
</dbReference>
<dbReference type="GO" id="GO:0005507">
    <property type="term" value="F:copper ion binding"/>
    <property type="evidence" value="ECO:0007669"/>
    <property type="project" value="TreeGrafter"/>
</dbReference>
<dbReference type="GO" id="GO:0055070">
    <property type="term" value="P:copper ion homeostasis"/>
    <property type="evidence" value="ECO:0007669"/>
    <property type="project" value="TreeGrafter"/>
</dbReference>
<comment type="subcellular location">
    <subcellularLocation>
        <location evidence="13">Cell membrane</location>
    </subcellularLocation>
    <subcellularLocation>
        <location evidence="1">Membrane</location>
        <topology evidence="1">Multi-pass membrane protein</topology>
    </subcellularLocation>
</comment>
<dbReference type="InterPro" id="IPR036412">
    <property type="entry name" value="HAD-like_sf"/>
</dbReference>
<protein>
    <recommendedName>
        <fullName evidence="3">P-type Cu(+) transporter</fullName>
        <ecNumber evidence="3">7.2.2.8</ecNumber>
    </recommendedName>
</protein>
<dbReference type="SFLD" id="SFLDG00002">
    <property type="entry name" value="C1.7:_P-type_atpase_like"/>
    <property type="match status" value="1"/>
</dbReference>
<keyword evidence="13" id="KW-1003">Cell membrane</keyword>
<dbReference type="InterPro" id="IPR001757">
    <property type="entry name" value="P_typ_ATPase"/>
</dbReference>
<dbReference type="EC" id="7.2.2.8" evidence="3"/>
<evidence type="ECO:0000256" key="2">
    <source>
        <dbReference type="ARBA" id="ARBA00006024"/>
    </source>
</evidence>
<evidence type="ECO:0000256" key="3">
    <source>
        <dbReference type="ARBA" id="ARBA00012517"/>
    </source>
</evidence>
<dbReference type="SFLD" id="SFLDF00027">
    <property type="entry name" value="p-type_atpase"/>
    <property type="match status" value="1"/>
</dbReference>
<dbReference type="SUPFAM" id="SSF56784">
    <property type="entry name" value="HAD-like"/>
    <property type="match status" value="1"/>
</dbReference>
<name>A0A1H3YHF9_SELRU</name>
<evidence type="ECO:0000256" key="9">
    <source>
        <dbReference type="ARBA" id="ARBA00022989"/>
    </source>
</evidence>
<evidence type="ECO:0000256" key="7">
    <source>
        <dbReference type="ARBA" id="ARBA00022840"/>
    </source>
</evidence>
<reference evidence="14 15" key="1">
    <citation type="submission" date="2016-10" db="EMBL/GenBank/DDBJ databases">
        <authorList>
            <person name="de Groot N.N."/>
        </authorList>
    </citation>
    <scope>NUCLEOTIDE SEQUENCE [LARGE SCALE GENOMIC DNA]</scope>
    <source>
        <strain evidence="14 15">DSM 2872</strain>
    </source>
</reference>
<evidence type="ECO:0000256" key="6">
    <source>
        <dbReference type="ARBA" id="ARBA00022796"/>
    </source>
</evidence>
<keyword evidence="6" id="KW-0813">Transport</keyword>
<dbReference type="PRINTS" id="PR00119">
    <property type="entry name" value="CATATPASE"/>
</dbReference>
<dbReference type="PANTHER" id="PTHR43520:SF8">
    <property type="entry name" value="P-TYPE CU(+) TRANSPORTER"/>
    <property type="match status" value="1"/>
</dbReference>
<dbReference type="Gene3D" id="3.40.50.1000">
    <property type="entry name" value="HAD superfamily/HAD-like"/>
    <property type="match status" value="1"/>
</dbReference>
<dbReference type="InterPro" id="IPR027256">
    <property type="entry name" value="P-typ_ATPase_IB"/>
</dbReference>
<dbReference type="InterPro" id="IPR018303">
    <property type="entry name" value="ATPase_P-typ_P_site"/>
</dbReference>
<dbReference type="NCBIfam" id="TIGR01525">
    <property type="entry name" value="ATPase-IB_hvy"/>
    <property type="match status" value="1"/>
</dbReference>
<evidence type="ECO:0000256" key="8">
    <source>
        <dbReference type="ARBA" id="ARBA00022967"/>
    </source>
</evidence>
<dbReference type="PROSITE" id="PS00154">
    <property type="entry name" value="ATPASE_E1_E2"/>
    <property type="match status" value="1"/>
</dbReference>
<evidence type="ECO:0000256" key="10">
    <source>
        <dbReference type="ARBA" id="ARBA00023008"/>
    </source>
</evidence>
<comment type="caution">
    <text evidence="13">Lacks conserved residue(s) required for the propagation of feature annotation.</text>
</comment>
<keyword evidence="13" id="KW-0479">Metal-binding</keyword>
<dbReference type="GO" id="GO:0140581">
    <property type="term" value="F:P-type monovalent copper transporter activity"/>
    <property type="evidence" value="ECO:0007669"/>
    <property type="project" value="UniProtKB-EC"/>
</dbReference>
<keyword evidence="4 13" id="KW-0812">Transmembrane</keyword>
<comment type="catalytic activity">
    <reaction evidence="12">
        <text>Cu(+)(in) + ATP + H2O = Cu(+)(out) + ADP + phosphate + H(+)</text>
        <dbReference type="Rhea" id="RHEA:25792"/>
        <dbReference type="ChEBI" id="CHEBI:15377"/>
        <dbReference type="ChEBI" id="CHEBI:15378"/>
        <dbReference type="ChEBI" id="CHEBI:30616"/>
        <dbReference type="ChEBI" id="CHEBI:43474"/>
        <dbReference type="ChEBI" id="CHEBI:49552"/>
        <dbReference type="ChEBI" id="CHEBI:456216"/>
        <dbReference type="EC" id="7.2.2.8"/>
    </reaction>
</comment>
<dbReference type="SFLD" id="SFLDS00003">
    <property type="entry name" value="Haloacid_Dehalogenase"/>
    <property type="match status" value="1"/>
</dbReference>
<dbReference type="GO" id="GO:0005886">
    <property type="term" value="C:plasma membrane"/>
    <property type="evidence" value="ECO:0007669"/>
    <property type="project" value="UniProtKB-SubCell"/>
</dbReference>
<dbReference type="InterPro" id="IPR044492">
    <property type="entry name" value="P_typ_ATPase_HD_dom"/>
</dbReference>
<keyword evidence="9 13" id="KW-1133">Transmembrane helix</keyword>
<dbReference type="GO" id="GO:0043682">
    <property type="term" value="F:P-type divalent copper transporter activity"/>
    <property type="evidence" value="ECO:0007669"/>
    <property type="project" value="TreeGrafter"/>
</dbReference>
<dbReference type="GO" id="GO:0005524">
    <property type="term" value="F:ATP binding"/>
    <property type="evidence" value="ECO:0007669"/>
    <property type="project" value="UniProtKB-UniRule"/>
</dbReference>
<gene>
    <name evidence="14" type="ORF">SAMN05660648_01947</name>
</gene>
<dbReference type="InterPro" id="IPR023214">
    <property type="entry name" value="HAD_sf"/>
</dbReference>
<evidence type="ECO:0000256" key="12">
    <source>
        <dbReference type="ARBA" id="ARBA00049289"/>
    </source>
</evidence>
<dbReference type="Pfam" id="PF00702">
    <property type="entry name" value="Hydrolase"/>
    <property type="match status" value="1"/>
</dbReference>
<evidence type="ECO:0000256" key="11">
    <source>
        <dbReference type="ARBA" id="ARBA00023136"/>
    </source>
</evidence>
<dbReference type="NCBIfam" id="TIGR01494">
    <property type="entry name" value="ATPase_P-type"/>
    <property type="match status" value="1"/>
</dbReference>